<proteinExistence type="predicted"/>
<comment type="caution">
    <text evidence="1">The sequence shown here is derived from an EMBL/GenBank/DDBJ whole genome shotgun (WGS) entry which is preliminary data.</text>
</comment>
<gene>
    <name evidence="1" type="ORF">Pint_12066</name>
</gene>
<accession>A0ACC0XHC6</accession>
<sequence>MKTNAQRNHKEENINIISRFLKALAPLSNNADYAIFFCNTDLGRSQAVPRMVKGLCGSDEHALEARITVNLDTTLYVAAGRGMGNHIVEYLLNKTSRDQVALQNSDSNTALSVAAIIGNIRAADLLMKKNVNLNRVANNRGWINLA</sequence>
<reference evidence="2" key="1">
    <citation type="journal article" date="2023" name="G3 (Bethesda)">
        <title>Genome assembly and association tests identify interacting loci associated with vigor, precocity, and sex in interspecific pistachio rootstocks.</title>
        <authorList>
            <person name="Palmer W."/>
            <person name="Jacygrad E."/>
            <person name="Sagayaradj S."/>
            <person name="Cavanaugh K."/>
            <person name="Han R."/>
            <person name="Bertier L."/>
            <person name="Beede B."/>
            <person name="Kafkas S."/>
            <person name="Golino D."/>
            <person name="Preece J."/>
            <person name="Michelmore R."/>
        </authorList>
    </citation>
    <scope>NUCLEOTIDE SEQUENCE [LARGE SCALE GENOMIC DNA]</scope>
</reference>
<keyword evidence="2" id="KW-1185">Reference proteome</keyword>
<dbReference type="Proteomes" id="UP001163603">
    <property type="component" value="Chromosome 12"/>
</dbReference>
<evidence type="ECO:0000313" key="2">
    <source>
        <dbReference type="Proteomes" id="UP001163603"/>
    </source>
</evidence>
<protein>
    <submittedName>
        <fullName evidence="1">Uncharacterized protein</fullName>
    </submittedName>
</protein>
<dbReference type="EMBL" id="CM047747">
    <property type="protein sequence ID" value="KAJ0016994.1"/>
    <property type="molecule type" value="Genomic_DNA"/>
</dbReference>
<organism evidence="1 2">
    <name type="scientific">Pistacia integerrima</name>
    <dbReference type="NCBI Taxonomy" id="434235"/>
    <lineage>
        <taxon>Eukaryota</taxon>
        <taxon>Viridiplantae</taxon>
        <taxon>Streptophyta</taxon>
        <taxon>Embryophyta</taxon>
        <taxon>Tracheophyta</taxon>
        <taxon>Spermatophyta</taxon>
        <taxon>Magnoliopsida</taxon>
        <taxon>eudicotyledons</taxon>
        <taxon>Gunneridae</taxon>
        <taxon>Pentapetalae</taxon>
        <taxon>rosids</taxon>
        <taxon>malvids</taxon>
        <taxon>Sapindales</taxon>
        <taxon>Anacardiaceae</taxon>
        <taxon>Pistacia</taxon>
    </lineage>
</organism>
<evidence type="ECO:0000313" key="1">
    <source>
        <dbReference type="EMBL" id="KAJ0016994.1"/>
    </source>
</evidence>
<name>A0ACC0XHC6_9ROSI</name>